<keyword evidence="5" id="KW-0732">Signal</keyword>
<dbReference type="RefSeq" id="WP_338686057.1">
    <property type="nucleotide sequence ID" value="NZ_AP024702.1"/>
</dbReference>
<evidence type="ECO:0000256" key="1">
    <source>
        <dbReference type="ARBA" id="ARBA00009865"/>
    </source>
</evidence>
<name>A0ABN6H721_9BACT</name>
<sequence length="333" mass="37609">MRSFLLLLLLPTITLAAAPPKPLFADPNYHGSCDPEVVWNTHEKAWWIFYTARRATRESGTYVGTPIGVVSSPDLETWKFRGYCSFDGVAGKPDMPVTFWAPAVIRNGDRYHMFVTYKDNAKPPWGGKGVIRHYSASADDLLKGWKLEGVPDFAQPDPIDASLVKVDDGFRAYYRVGGNGGIQWATSTDLSVWENRGKCPGEVNTKARGFGYQEAPYVFRFRERWWMLTDPHKGLAVYHSNDGIKWTMQQRILENPGSGKEDATLARHPSVAVIGERAFLFYHVEPNRPYPTPPAEERTVTQKKSFLQMAELRVEDGRLTCDRDTVIELPPVP</sequence>
<evidence type="ECO:0000256" key="5">
    <source>
        <dbReference type="SAM" id="SignalP"/>
    </source>
</evidence>
<evidence type="ECO:0000256" key="2">
    <source>
        <dbReference type="ARBA" id="ARBA00022801"/>
    </source>
</evidence>
<dbReference type="InterPro" id="IPR006710">
    <property type="entry name" value="Glyco_hydro_43"/>
</dbReference>
<evidence type="ECO:0000256" key="3">
    <source>
        <dbReference type="ARBA" id="ARBA00023295"/>
    </source>
</evidence>
<dbReference type="Gene3D" id="2.115.10.20">
    <property type="entry name" value="Glycosyl hydrolase domain, family 43"/>
    <property type="match status" value="2"/>
</dbReference>
<dbReference type="GO" id="GO:0016787">
    <property type="term" value="F:hydrolase activity"/>
    <property type="evidence" value="ECO:0007669"/>
    <property type="project" value="UniProtKB-KW"/>
</dbReference>
<feature type="chain" id="PRO_5046061784" evidence="5">
    <location>
        <begin position="18"/>
        <end position="333"/>
    </location>
</feature>
<dbReference type="InterPro" id="IPR023296">
    <property type="entry name" value="Glyco_hydro_beta-prop_sf"/>
</dbReference>
<protein>
    <submittedName>
        <fullName evidence="6">Glycosyl hydrolase family 43</fullName>
    </submittedName>
</protein>
<evidence type="ECO:0000313" key="6">
    <source>
        <dbReference type="EMBL" id="BCX49455.1"/>
    </source>
</evidence>
<dbReference type="SUPFAM" id="SSF75005">
    <property type="entry name" value="Arabinanase/levansucrase/invertase"/>
    <property type="match status" value="1"/>
</dbReference>
<feature type="signal peptide" evidence="5">
    <location>
        <begin position="1"/>
        <end position="17"/>
    </location>
</feature>
<evidence type="ECO:0000256" key="4">
    <source>
        <dbReference type="RuleBase" id="RU361187"/>
    </source>
</evidence>
<reference evidence="6 7" key="1">
    <citation type="submission" date="2021-06" db="EMBL/GenBank/DDBJ databases">
        <title>Complete genome of Haloferula helveola possessing various polysaccharide degrading enzymes.</title>
        <authorList>
            <person name="Takami H."/>
            <person name="Huang C."/>
            <person name="Hamasaki K."/>
        </authorList>
    </citation>
    <scope>NUCLEOTIDE SEQUENCE [LARGE SCALE GENOMIC DNA]</scope>
    <source>
        <strain evidence="6 7">CN-1</strain>
    </source>
</reference>
<accession>A0ABN6H721</accession>
<evidence type="ECO:0000313" key="7">
    <source>
        <dbReference type="Proteomes" id="UP001374893"/>
    </source>
</evidence>
<dbReference type="Proteomes" id="UP001374893">
    <property type="component" value="Chromosome"/>
</dbReference>
<comment type="similarity">
    <text evidence="1 4">Belongs to the glycosyl hydrolase 43 family.</text>
</comment>
<dbReference type="EMBL" id="AP024702">
    <property type="protein sequence ID" value="BCX49455.1"/>
    <property type="molecule type" value="Genomic_DNA"/>
</dbReference>
<proteinExistence type="inferred from homology"/>
<keyword evidence="3 4" id="KW-0326">Glycosidase</keyword>
<organism evidence="6 7">
    <name type="scientific">Haloferula helveola</name>
    <dbReference type="NCBI Taxonomy" id="490095"/>
    <lineage>
        <taxon>Bacteria</taxon>
        <taxon>Pseudomonadati</taxon>
        <taxon>Verrucomicrobiota</taxon>
        <taxon>Verrucomicrobiia</taxon>
        <taxon>Verrucomicrobiales</taxon>
        <taxon>Verrucomicrobiaceae</taxon>
        <taxon>Haloferula</taxon>
    </lineage>
</organism>
<gene>
    <name evidence="6" type="ORF">HAHE_33630</name>
</gene>
<dbReference type="Pfam" id="PF04616">
    <property type="entry name" value="Glyco_hydro_43"/>
    <property type="match status" value="1"/>
</dbReference>
<keyword evidence="2 4" id="KW-0378">Hydrolase</keyword>
<keyword evidence="7" id="KW-1185">Reference proteome</keyword>